<dbReference type="Gene3D" id="3.40.50.11260">
    <property type="match status" value="1"/>
</dbReference>
<dbReference type="PANTHER" id="PTHR11528">
    <property type="entry name" value="HEAT SHOCK PROTEIN 90 FAMILY MEMBER"/>
    <property type="match status" value="1"/>
</dbReference>
<reference evidence="8 9" key="1">
    <citation type="submission" date="2020-08" db="EMBL/GenBank/DDBJ databases">
        <title>Novel species isolated from subtropical streams in China.</title>
        <authorList>
            <person name="Lu H."/>
        </authorList>
    </citation>
    <scope>NUCLEOTIDE SEQUENCE [LARGE SCALE GENOMIC DNA]</scope>
    <source>
        <strain evidence="8 9">CY22W</strain>
    </source>
</reference>
<keyword evidence="5 6" id="KW-0143">Chaperone</keyword>
<evidence type="ECO:0000313" key="9">
    <source>
        <dbReference type="Proteomes" id="UP000654304"/>
    </source>
</evidence>
<dbReference type="InterPro" id="IPR036890">
    <property type="entry name" value="HATPase_C_sf"/>
</dbReference>
<organism evidence="8 9">
    <name type="scientific">Undibacterium curvum</name>
    <dbReference type="NCBI Taxonomy" id="2762294"/>
    <lineage>
        <taxon>Bacteria</taxon>
        <taxon>Pseudomonadati</taxon>
        <taxon>Pseudomonadota</taxon>
        <taxon>Betaproteobacteria</taxon>
        <taxon>Burkholderiales</taxon>
        <taxon>Oxalobacteraceae</taxon>
        <taxon>Undibacterium</taxon>
    </lineage>
</organism>
<keyword evidence="3 6" id="KW-0067">ATP-binding</keyword>
<dbReference type="NCBIfam" id="NF003555">
    <property type="entry name" value="PRK05218.1"/>
    <property type="match status" value="1"/>
</dbReference>
<evidence type="ECO:0000313" key="8">
    <source>
        <dbReference type="EMBL" id="MBC3933295.1"/>
    </source>
</evidence>
<evidence type="ECO:0000256" key="3">
    <source>
        <dbReference type="ARBA" id="ARBA00022840"/>
    </source>
</evidence>
<comment type="caution">
    <text evidence="6">Lacks conserved residue(s) required for the propagation of feature annotation.</text>
</comment>
<dbReference type="Pfam" id="PF13589">
    <property type="entry name" value="HATPase_c_3"/>
    <property type="match status" value="1"/>
</dbReference>
<dbReference type="Gene3D" id="3.30.230.80">
    <property type="match status" value="1"/>
</dbReference>
<comment type="similarity">
    <text evidence="1 6">Belongs to the heat shock protein 90 family.</text>
</comment>
<dbReference type="EMBL" id="JACOGD010000009">
    <property type="protein sequence ID" value="MBC3933295.1"/>
    <property type="molecule type" value="Genomic_DNA"/>
</dbReference>
<keyword evidence="9" id="KW-1185">Reference proteome</keyword>
<dbReference type="SUPFAM" id="SSF54211">
    <property type="entry name" value="Ribosomal protein S5 domain 2-like"/>
    <property type="match status" value="1"/>
</dbReference>
<comment type="subcellular location">
    <subcellularLocation>
        <location evidence="6">Cytoplasm</location>
    </subcellularLocation>
</comment>
<dbReference type="SMART" id="SM00387">
    <property type="entry name" value="HATPase_c"/>
    <property type="match status" value="1"/>
</dbReference>
<evidence type="ECO:0000256" key="6">
    <source>
        <dbReference type="HAMAP-Rule" id="MF_00505"/>
    </source>
</evidence>
<dbReference type="Pfam" id="PF00183">
    <property type="entry name" value="HSP90"/>
    <property type="match status" value="1"/>
</dbReference>
<dbReference type="PIRSF" id="PIRSF002583">
    <property type="entry name" value="Hsp90"/>
    <property type="match status" value="1"/>
</dbReference>
<dbReference type="SUPFAM" id="SSF110942">
    <property type="entry name" value="HSP90 C-terminal domain"/>
    <property type="match status" value="1"/>
</dbReference>
<evidence type="ECO:0000259" key="7">
    <source>
        <dbReference type="SMART" id="SM00387"/>
    </source>
</evidence>
<evidence type="ECO:0000256" key="5">
    <source>
        <dbReference type="ARBA" id="ARBA00023186"/>
    </source>
</evidence>
<dbReference type="InterPro" id="IPR020568">
    <property type="entry name" value="Ribosomal_Su5_D2-typ_SF"/>
</dbReference>
<accession>A0ABR7A8R8</accession>
<dbReference type="PROSITE" id="PS00298">
    <property type="entry name" value="HSP90"/>
    <property type="match status" value="1"/>
</dbReference>
<evidence type="ECO:0000256" key="1">
    <source>
        <dbReference type="ARBA" id="ARBA00008239"/>
    </source>
</evidence>
<keyword evidence="6" id="KW-0963">Cytoplasm</keyword>
<dbReference type="InterPro" id="IPR037196">
    <property type="entry name" value="HSP90_C"/>
</dbReference>
<dbReference type="CDD" id="cd16927">
    <property type="entry name" value="HATPase_Hsp90-like"/>
    <property type="match status" value="1"/>
</dbReference>
<dbReference type="InterPro" id="IPR003594">
    <property type="entry name" value="HATPase_dom"/>
</dbReference>
<dbReference type="Gene3D" id="3.30.565.10">
    <property type="entry name" value="Histidine kinase-like ATPase, C-terminal domain"/>
    <property type="match status" value="1"/>
</dbReference>
<feature type="region of interest" description="A; substrate-binding" evidence="6">
    <location>
        <begin position="1"/>
        <end position="340"/>
    </location>
</feature>
<gene>
    <name evidence="6 8" type="primary">htpG</name>
    <name evidence="8" type="ORF">H8K43_16570</name>
</gene>
<dbReference type="RefSeq" id="WP_186904870.1">
    <property type="nucleotide sequence ID" value="NZ_JACOGD010000009.1"/>
</dbReference>
<keyword evidence="4 6" id="KW-0346">Stress response</keyword>
<dbReference type="Proteomes" id="UP000654304">
    <property type="component" value="Unassembled WGS sequence"/>
</dbReference>
<dbReference type="HAMAP" id="MF_00505">
    <property type="entry name" value="HSP90"/>
    <property type="match status" value="1"/>
</dbReference>
<proteinExistence type="inferred from homology"/>
<dbReference type="Gene3D" id="1.20.120.790">
    <property type="entry name" value="Heat shock protein 90, C-terminal domain"/>
    <property type="match status" value="1"/>
</dbReference>
<dbReference type="InterPro" id="IPR001404">
    <property type="entry name" value="Hsp90_fam"/>
</dbReference>
<evidence type="ECO:0000256" key="2">
    <source>
        <dbReference type="ARBA" id="ARBA00022741"/>
    </source>
</evidence>
<dbReference type="InterPro" id="IPR019805">
    <property type="entry name" value="Heat_shock_protein_90_CS"/>
</dbReference>
<dbReference type="PRINTS" id="PR00775">
    <property type="entry name" value="HEATSHOCK90"/>
</dbReference>
<keyword evidence="2 6" id="KW-0547">Nucleotide-binding</keyword>
<dbReference type="SUPFAM" id="SSF55874">
    <property type="entry name" value="ATPase domain of HSP90 chaperone/DNA topoisomerase II/histidine kinase"/>
    <property type="match status" value="1"/>
</dbReference>
<dbReference type="InterPro" id="IPR020575">
    <property type="entry name" value="Hsp90_N"/>
</dbReference>
<feature type="domain" description="Histidine kinase/HSP90-like ATPase" evidence="7">
    <location>
        <begin position="27"/>
        <end position="184"/>
    </location>
</feature>
<name>A0ABR7A8R8_9BURK</name>
<comment type="subunit">
    <text evidence="6">Homodimer.</text>
</comment>
<protein>
    <recommendedName>
        <fullName evidence="6">Chaperone protein HtpG</fullName>
    </recommendedName>
    <alternativeName>
        <fullName evidence="6">Heat shock protein HtpG</fullName>
    </alternativeName>
    <alternativeName>
        <fullName evidence="6">High temperature protein G</fullName>
    </alternativeName>
</protein>
<sequence length="635" mass="71506">MSEKQTLGFQAEVKQLLQLMIHSLYSNKEIFLRELISNASDASDKLRFEAINNAALYENDSELQIRVSFDKAARTITISDNGIGMSKEDAIAHLGTIAKSGTKEFFGKLSGDQQKDAAMIGQFGVGFYSGFIVADRITVESRRAGQPAAEGVRWESEGSGDFSVESIAKANRGTDIILHLREGEDDFLSAWKLKSVIRTYSDHISLPIKMQKEEWDEEKKENVLKDELETVNQASALWARSKSEVTQEQYDEFYKHISHDYSAPLSHTHNRVEGRSEYTQLLYIPARAPFDLWDRNKRGGIKLYVKRVFIMDDAEQLMPVYLRFVKGVIDSNDLPLNVSREILQESRDIKAIREGSTKRVLGMLEDLAHAEGEEAAAKHEKYATFWTEFGQVLKEGIGEDHANKDRIAKLLRFASTHNDSDIQNVSLADYLSRAKEGQDKIYYVTADSYATAKNSPHLEIFRKKGVEVLLLTDRVDEWMLSFLSEFEGKELASVAKGGLDLGKLEDEAEKKQHEETETQFKELVEKMKAALADKAKDVRVTFRLTDSPACLVADEHDLSGNLARMLKAAGQAAPESKPILEINPDHPLVQKLKYEEAKFADWSHILFDQALLAEGGNLADPSGFVKRLNEMLLNA</sequence>
<feature type="region of interest" description="C" evidence="6">
    <location>
        <begin position="565"/>
        <end position="635"/>
    </location>
</feature>
<comment type="caution">
    <text evidence="8">The sequence shown here is derived from an EMBL/GenBank/DDBJ whole genome shotgun (WGS) entry which is preliminary data.</text>
</comment>
<evidence type="ECO:0000256" key="4">
    <source>
        <dbReference type="ARBA" id="ARBA00023016"/>
    </source>
</evidence>
<comment type="function">
    <text evidence="6">Molecular chaperone. Has ATPase activity.</text>
</comment>